<dbReference type="Pfam" id="PF13191">
    <property type="entry name" value="AAA_16"/>
    <property type="match status" value="1"/>
</dbReference>
<dbReference type="SUPFAM" id="SSF46894">
    <property type="entry name" value="C-terminal effector domain of the bipartite response regulators"/>
    <property type="match status" value="1"/>
</dbReference>
<dbReference type="PROSITE" id="PS00675">
    <property type="entry name" value="SIGMA54_INTERACT_1"/>
    <property type="match status" value="1"/>
</dbReference>
<evidence type="ECO:0000256" key="2">
    <source>
        <dbReference type="ARBA" id="ARBA00022840"/>
    </source>
</evidence>
<dbReference type="GO" id="GO:0005737">
    <property type="term" value="C:cytoplasm"/>
    <property type="evidence" value="ECO:0007669"/>
    <property type="project" value="TreeGrafter"/>
</dbReference>
<dbReference type="SMART" id="SM00421">
    <property type="entry name" value="HTH_LUXR"/>
    <property type="match status" value="1"/>
</dbReference>
<reference evidence="5" key="1">
    <citation type="submission" date="2024-06" db="EMBL/GenBank/DDBJ databases">
        <title>The genome sequences of Kitasatospora sp. strain HUAS MG31.</title>
        <authorList>
            <person name="Mo P."/>
        </authorList>
    </citation>
    <scope>NUCLEOTIDE SEQUENCE</scope>
    <source>
        <strain evidence="5">HUAS MG31</strain>
    </source>
</reference>
<evidence type="ECO:0000256" key="3">
    <source>
        <dbReference type="SAM" id="MobiDB-lite"/>
    </source>
</evidence>
<dbReference type="EMBL" id="CP159872">
    <property type="protein sequence ID" value="XCM78124.1"/>
    <property type="molecule type" value="Genomic_DNA"/>
</dbReference>
<protein>
    <submittedName>
        <fullName evidence="5">AAA family ATPase</fullName>
    </submittedName>
</protein>
<evidence type="ECO:0000313" key="5">
    <source>
        <dbReference type="EMBL" id="XCM78124.1"/>
    </source>
</evidence>
<feature type="region of interest" description="Disordered" evidence="3">
    <location>
        <begin position="112"/>
        <end position="137"/>
    </location>
</feature>
<feature type="region of interest" description="Disordered" evidence="3">
    <location>
        <begin position="969"/>
        <end position="1010"/>
    </location>
</feature>
<dbReference type="Pfam" id="PF00196">
    <property type="entry name" value="GerE"/>
    <property type="match status" value="1"/>
</dbReference>
<dbReference type="InterPro" id="IPR016032">
    <property type="entry name" value="Sig_transdc_resp-reg_C-effctor"/>
</dbReference>
<dbReference type="PANTHER" id="PTHR16305:SF35">
    <property type="entry name" value="TRANSCRIPTIONAL ACTIVATOR DOMAIN"/>
    <property type="match status" value="1"/>
</dbReference>
<dbReference type="PANTHER" id="PTHR16305">
    <property type="entry name" value="TESTICULAR SOLUBLE ADENYLYL CYCLASE"/>
    <property type="match status" value="1"/>
</dbReference>
<dbReference type="InterPro" id="IPR000792">
    <property type="entry name" value="Tscrpt_reg_LuxR_C"/>
</dbReference>
<dbReference type="Gene3D" id="1.10.10.10">
    <property type="entry name" value="Winged helix-like DNA-binding domain superfamily/Winged helix DNA-binding domain"/>
    <property type="match status" value="1"/>
</dbReference>
<dbReference type="RefSeq" id="WP_354637867.1">
    <property type="nucleotide sequence ID" value="NZ_CP159872.1"/>
</dbReference>
<keyword evidence="1" id="KW-0547">Nucleotide-binding</keyword>
<dbReference type="AlphaFoldDB" id="A0AAU8JSI3"/>
<dbReference type="GO" id="GO:0004016">
    <property type="term" value="F:adenylate cyclase activity"/>
    <property type="evidence" value="ECO:0007669"/>
    <property type="project" value="TreeGrafter"/>
</dbReference>
<dbReference type="InterPro" id="IPR025662">
    <property type="entry name" value="Sigma_54_int_dom_ATP-bd_1"/>
</dbReference>
<dbReference type="SUPFAM" id="SSF52540">
    <property type="entry name" value="P-loop containing nucleoside triphosphate hydrolases"/>
    <property type="match status" value="1"/>
</dbReference>
<dbReference type="GO" id="GO:0006355">
    <property type="term" value="P:regulation of DNA-templated transcription"/>
    <property type="evidence" value="ECO:0007669"/>
    <property type="project" value="InterPro"/>
</dbReference>
<evidence type="ECO:0000259" key="4">
    <source>
        <dbReference type="PROSITE" id="PS50043"/>
    </source>
</evidence>
<dbReference type="InterPro" id="IPR041664">
    <property type="entry name" value="AAA_16"/>
</dbReference>
<proteinExistence type="predicted"/>
<keyword evidence="2" id="KW-0067">ATP-binding</keyword>
<dbReference type="GO" id="GO:0003677">
    <property type="term" value="F:DNA binding"/>
    <property type="evidence" value="ECO:0007669"/>
    <property type="project" value="InterPro"/>
</dbReference>
<dbReference type="InterPro" id="IPR036388">
    <property type="entry name" value="WH-like_DNA-bd_sf"/>
</dbReference>
<dbReference type="CDD" id="cd06170">
    <property type="entry name" value="LuxR_C_like"/>
    <property type="match status" value="1"/>
</dbReference>
<feature type="domain" description="HTH luxR-type" evidence="4">
    <location>
        <begin position="896"/>
        <end position="961"/>
    </location>
</feature>
<dbReference type="GO" id="GO:0005524">
    <property type="term" value="F:ATP binding"/>
    <property type="evidence" value="ECO:0007669"/>
    <property type="project" value="UniProtKB-KW"/>
</dbReference>
<name>A0AAU8JSI3_9ACTN</name>
<gene>
    <name evidence="5" type="ORF">ABWK59_03815</name>
</gene>
<dbReference type="PROSITE" id="PS00622">
    <property type="entry name" value="HTH_LUXR_1"/>
    <property type="match status" value="1"/>
</dbReference>
<dbReference type="PROSITE" id="PS50043">
    <property type="entry name" value="HTH_LUXR_2"/>
    <property type="match status" value="1"/>
</dbReference>
<evidence type="ECO:0000256" key="1">
    <source>
        <dbReference type="ARBA" id="ARBA00022741"/>
    </source>
</evidence>
<sequence>MLIGRECELEMLVGLLGGPVTGTAILVHGDSGSGKSRLLRAAVERARCDGDTVLVASGDPLEAGFAFGIVRQLFERAAVAAARADGDRDGLFAGPAAAAAAVLAPWTLGAGDPGSDPTPYDVGDGRDGSDDPEQAPEPDPALLNGLYWLALNLAGSGRLVLVIDDLQWADTASLAWLRYLLRRAPGLPVVLIGALGPGRAPAADEPLGAVLPLFRHQLTLSGLGPEDTAAVVRELFGTSADRSFALECHRVTGGNPFLLYALLRSLRAAGLKPDADAAADLLHHLPPDVGRAVYTLLANAGPHATPVAQAVAVLGGSPALDLVAYCADLDPRQAEDATHAMIRAGLMSREGDGIGLLCPALATAVADGVLPSVRQRMHQRAARRLIAAQAPAEEIAVHLLPGPLGEPDTAGVLRRAAARAMARGCPERAAEYLHRALREPLEERERAALLIECGEAELASSVPAAVRHLERGLALAGSPAERATAARPLAAALFALDRHSDGLAVLNDASTALRETDAAEALRLETEFVFAGLTQAASAPAVLPRLLELDLDEAGDEAARRAVAALLSLRAAMTGDRPSRVAAFARQALSQGLHPGDDRSAVYLGAVLALACAGQAELALSHADAAVAQAASDGSGLLYARACATRAGVALRLGRVLRAETDATASLAAIARVGVDPHSSHAVAPVTVLIDAMLKQGRVAEADACLERSGLAGDLDGHWINDYALLVRGRLRAAQGRPAEALADFLHCGRRSCDRAMPGPWLLPWRSEAALTHAALGDAEAARALAAEELELARDFDVPEVIGAALRAVGLVTGGPEGLDTLRLAVEVLSGTPAELTLAAACADLGAQARRAGRLAEARRHLKRAADTAHRLGAEAIADQALAELRAIGDRPRGRAFHGVEALTPTERRVAALAARGRTNREIAQQLFVGLRTVEVHLTNTYGKLGIAGRAQLAQALGGLLDDAADAGGAGDGAHPAATPAAPATSSGTAAGAASAGRPRIPAARRPQER</sequence>
<feature type="compositionally biased region" description="Low complexity" evidence="3">
    <location>
        <begin position="973"/>
        <end position="1010"/>
    </location>
</feature>
<organism evidence="5">
    <name type="scientific">Kitasatospora camelliae</name>
    <dbReference type="NCBI Taxonomy" id="3156397"/>
    <lineage>
        <taxon>Bacteria</taxon>
        <taxon>Bacillati</taxon>
        <taxon>Actinomycetota</taxon>
        <taxon>Actinomycetes</taxon>
        <taxon>Kitasatosporales</taxon>
        <taxon>Streptomycetaceae</taxon>
        <taxon>Kitasatospora</taxon>
    </lineage>
</organism>
<dbReference type="InterPro" id="IPR027417">
    <property type="entry name" value="P-loop_NTPase"/>
</dbReference>
<dbReference type="PRINTS" id="PR00038">
    <property type="entry name" value="HTHLUXR"/>
</dbReference>
<dbReference type="KEGG" id="kcm:ABWK59_03815"/>
<accession>A0AAU8JSI3</accession>